<name>A0A2U3ECN7_PURLI</name>
<dbReference type="EMBL" id="LCWV01000006">
    <property type="protein sequence ID" value="PWI72275.1"/>
    <property type="molecule type" value="Genomic_DNA"/>
</dbReference>
<feature type="region of interest" description="Disordered" evidence="1">
    <location>
        <begin position="1"/>
        <end position="28"/>
    </location>
</feature>
<dbReference type="Proteomes" id="UP000245956">
    <property type="component" value="Unassembled WGS sequence"/>
</dbReference>
<dbReference type="AlphaFoldDB" id="A0A2U3ECN7"/>
<organism evidence="2 3">
    <name type="scientific">Purpureocillium lilacinum</name>
    <name type="common">Paecilomyces lilacinus</name>
    <dbReference type="NCBI Taxonomy" id="33203"/>
    <lineage>
        <taxon>Eukaryota</taxon>
        <taxon>Fungi</taxon>
        <taxon>Dikarya</taxon>
        <taxon>Ascomycota</taxon>
        <taxon>Pezizomycotina</taxon>
        <taxon>Sordariomycetes</taxon>
        <taxon>Hypocreomycetidae</taxon>
        <taxon>Hypocreales</taxon>
        <taxon>Ophiocordycipitaceae</taxon>
        <taxon>Purpureocillium</taxon>
    </lineage>
</organism>
<feature type="region of interest" description="Disordered" evidence="1">
    <location>
        <begin position="183"/>
        <end position="206"/>
    </location>
</feature>
<sequence length="326" mass="35103">MSVGAPPTDPRRQSPQPDAALQHPKQLQSAVFDAVRRRAKTSYVVSARISPAPRRRTRAARRDRGAHVPRRTHAEAPQKKLASAEVQILQAPITYFCGPRRISGARPCRPPGGFSVAWPKRGKASAGRKSLPCTEPRSVLRHGNRALSRIVGGTNGSGWLRGCLPASVSMAACPEIVKGAALESTGPRHPQPQPTAPRQRAPDPRDVLPAVLPAVGTLLLLSKAGQVDERLAVVMPDMAIKANSPHARGMKLFSSSALPLNALASTVAYRHTQPSTLPQTDVGLLLIRPTSGEALARFAVFSRSPRSARPWRGMHAAWWAPRYGLT</sequence>
<proteinExistence type="predicted"/>
<gene>
    <name evidence="2" type="ORF">PCL_10898</name>
</gene>
<feature type="region of interest" description="Disordered" evidence="1">
    <location>
        <begin position="45"/>
        <end position="81"/>
    </location>
</feature>
<evidence type="ECO:0000256" key="1">
    <source>
        <dbReference type="SAM" id="MobiDB-lite"/>
    </source>
</evidence>
<accession>A0A2U3ECN7</accession>
<evidence type="ECO:0000313" key="3">
    <source>
        <dbReference type="Proteomes" id="UP000245956"/>
    </source>
</evidence>
<comment type="caution">
    <text evidence="2">The sequence shown here is derived from an EMBL/GenBank/DDBJ whole genome shotgun (WGS) entry which is preliminary data.</text>
</comment>
<reference evidence="2 3" key="1">
    <citation type="journal article" date="2016" name="Front. Microbiol.">
        <title>Genome and transcriptome sequences reveal the specific parasitism of the nematophagous Purpureocillium lilacinum 36-1.</title>
        <authorList>
            <person name="Xie J."/>
            <person name="Li S."/>
            <person name="Mo C."/>
            <person name="Xiao X."/>
            <person name="Peng D."/>
            <person name="Wang G."/>
            <person name="Xiao Y."/>
        </authorList>
    </citation>
    <scope>NUCLEOTIDE SEQUENCE [LARGE SCALE GENOMIC DNA]</scope>
    <source>
        <strain evidence="2 3">36-1</strain>
    </source>
</reference>
<feature type="compositionally biased region" description="Basic and acidic residues" evidence="1">
    <location>
        <begin position="60"/>
        <end position="78"/>
    </location>
</feature>
<feature type="region of interest" description="Disordered" evidence="1">
    <location>
        <begin position="114"/>
        <end position="136"/>
    </location>
</feature>
<evidence type="ECO:0000313" key="2">
    <source>
        <dbReference type="EMBL" id="PWI72275.1"/>
    </source>
</evidence>
<protein>
    <submittedName>
        <fullName evidence="2">Uncharacterized protein</fullName>
    </submittedName>
</protein>